<evidence type="ECO:0000313" key="3">
    <source>
        <dbReference type="Proteomes" id="UP000276133"/>
    </source>
</evidence>
<keyword evidence="3" id="KW-1185">Reference proteome</keyword>
<name>A0A3M7S1N9_BRAPC</name>
<evidence type="ECO:0000256" key="1">
    <source>
        <dbReference type="SAM" id="MobiDB-lite"/>
    </source>
</evidence>
<dbReference type="Proteomes" id="UP000276133">
    <property type="component" value="Unassembled WGS sequence"/>
</dbReference>
<gene>
    <name evidence="2" type="ORF">BpHYR1_048906</name>
</gene>
<protein>
    <submittedName>
        <fullName evidence="2">Uncharacterized protein</fullName>
    </submittedName>
</protein>
<accession>A0A3M7S1N9</accession>
<organism evidence="2 3">
    <name type="scientific">Brachionus plicatilis</name>
    <name type="common">Marine rotifer</name>
    <name type="synonym">Brachionus muelleri</name>
    <dbReference type="NCBI Taxonomy" id="10195"/>
    <lineage>
        <taxon>Eukaryota</taxon>
        <taxon>Metazoa</taxon>
        <taxon>Spiralia</taxon>
        <taxon>Gnathifera</taxon>
        <taxon>Rotifera</taxon>
        <taxon>Eurotatoria</taxon>
        <taxon>Monogononta</taxon>
        <taxon>Pseudotrocha</taxon>
        <taxon>Ploima</taxon>
        <taxon>Brachionidae</taxon>
        <taxon>Brachionus</taxon>
    </lineage>
</organism>
<feature type="region of interest" description="Disordered" evidence="1">
    <location>
        <begin position="139"/>
        <end position="164"/>
    </location>
</feature>
<dbReference type="EMBL" id="REGN01002211">
    <property type="protein sequence ID" value="RNA29497.1"/>
    <property type="molecule type" value="Genomic_DNA"/>
</dbReference>
<reference evidence="2 3" key="1">
    <citation type="journal article" date="2018" name="Sci. Rep.">
        <title>Genomic signatures of local adaptation to the degree of environmental predictability in rotifers.</title>
        <authorList>
            <person name="Franch-Gras L."/>
            <person name="Hahn C."/>
            <person name="Garcia-Roger E.M."/>
            <person name="Carmona M.J."/>
            <person name="Serra M."/>
            <person name="Gomez A."/>
        </authorList>
    </citation>
    <scope>NUCLEOTIDE SEQUENCE [LARGE SCALE GENOMIC DNA]</scope>
    <source>
        <strain evidence="2">HYR1</strain>
    </source>
</reference>
<dbReference type="AlphaFoldDB" id="A0A3M7S1N9"/>
<evidence type="ECO:0000313" key="2">
    <source>
        <dbReference type="EMBL" id="RNA29497.1"/>
    </source>
</evidence>
<dbReference type="OrthoDB" id="10465454at2759"/>
<comment type="caution">
    <text evidence="2">The sequence shown here is derived from an EMBL/GenBank/DDBJ whole genome shotgun (WGS) entry which is preliminary data.</text>
</comment>
<sequence length="350" mass="40627">MSRRNSLTDPKKLVLSEPIFSNKTLIKIRQLNELAHRRPKFLPNIYAKAEQLNRRLSVFNPGQDSDFSSASSISYDNMNEKEREYFLKEYRHRKKSIIISRYLDDELKHRFEQLKYSSCPSRRASVFEAPSSTDLQDFEADGEMRKKSTDESTLSFHKNKSPRFGSTLSRDGQYAMMKSLEDTIINEIEAMYPECRGKISRTSTAQFRKSLCQSSSFLAPVSSKDIENRFTDSLYYSKSELFSETDSRETLPDIEMHKKMLVSQHIDNAMEILDKLRLNNKKSDKTSQPKKVNYLDKVLVTSTSKKNLAPIKNSASEFNFSNLDKSGSSVEPIVQFSQWKNKWTKELENY</sequence>
<proteinExistence type="predicted"/>